<proteinExistence type="predicted"/>
<dbReference type="KEGG" id="vg:29080441"/>
<evidence type="ECO:0000256" key="3">
    <source>
        <dbReference type="ARBA" id="ARBA00022833"/>
    </source>
</evidence>
<evidence type="ECO:0000256" key="4">
    <source>
        <dbReference type="SAM" id="MobiDB-lite"/>
    </source>
</evidence>
<dbReference type="PANTHER" id="PTHR30313">
    <property type="entry name" value="DNA PRIMASE"/>
    <property type="match status" value="1"/>
</dbReference>
<gene>
    <name evidence="6" type="ORF">SEA_NANODON_40</name>
</gene>
<dbReference type="InterPro" id="IPR050219">
    <property type="entry name" value="DnaG_primase"/>
</dbReference>
<evidence type="ECO:0000313" key="6">
    <source>
        <dbReference type="EMBL" id="ANT41044.1"/>
    </source>
</evidence>
<sequence>MRFSDLNDRRHKTTSAHDDDNLKPTLESTLLHYGVDFNPERRTGMTRCPLHEDNTPSLSYNLDKELWRCHSCGQGGDSYTMIMKKEGTDFRGARTVGAALDLTEGSSGGGDEGVRGSSYGGRRSVPARKGSGSNGGGYQPRWRRN</sequence>
<feature type="region of interest" description="Disordered" evidence="4">
    <location>
        <begin position="101"/>
        <end position="145"/>
    </location>
</feature>
<evidence type="ECO:0000259" key="5">
    <source>
        <dbReference type="SMART" id="SM00400"/>
    </source>
</evidence>
<evidence type="ECO:0000313" key="7">
    <source>
        <dbReference type="Proteomes" id="UP000202682"/>
    </source>
</evidence>
<dbReference type="GO" id="GO:0006269">
    <property type="term" value="P:DNA replication, synthesis of primer"/>
    <property type="evidence" value="ECO:0007669"/>
    <property type="project" value="TreeGrafter"/>
</dbReference>
<dbReference type="GO" id="GO:0008270">
    <property type="term" value="F:zinc ion binding"/>
    <property type="evidence" value="ECO:0007669"/>
    <property type="project" value="UniProtKB-KW"/>
</dbReference>
<dbReference type="Pfam" id="PF01807">
    <property type="entry name" value="Zn_ribbon_DnaG"/>
    <property type="match status" value="1"/>
</dbReference>
<protein>
    <submittedName>
        <fullName evidence="6">DNA primase</fullName>
    </submittedName>
</protein>
<dbReference type="PANTHER" id="PTHR30313:SF2">
    <property type="entry name" value="DNA PRIMASE"/>
    <property type="match status" value="1"/>
</dbReference>
<evidence type="ECO:0000256" key="1">
    <source>
        <dbReference type="ARBA" id="ARBA00022723"/>
    </source>
</evidence>
<dbReference type="SUPFAM" id="SSF57783">
    <property type="entry name" value="Zinc beta-ribbon"/>
    <property type="match status" value="1"/>
</dbReference>
<feature type="domain" description="Zinc finger CHC2-type" evidence="5">
    <location>
        <begin position="48"/>
        <end position="103"/>
    </location>
</feature>
<dbReference type="GeneID" id="29080441"/>
<accession>A0A1B1PA48</accession>
<keyword evidence="7" id="KW-1185">Reference proteome</keyword>
<dbReference type="EMBL" id="KX344445">
    <property type="protein sequence ID" value="ANT41044.1"/>
    <property type="molecule type" value="Genomic_DNA"/>
</dbReference>
<keyword evidence="1" id="KW-0479">Metal-binding</keyword>
<dbReference type="RefSeq" id="YP_009287824.1">
    <property type="nucleotide sequence ID" value="NC_031078.1"/>
</dbReference>
<keyword evidence="2" id="KW-0863">Zinc-finger</keyword>
<organism evidence="6 7">
    <name type="scientific">Streptomyces phage Nanodon</name>
    <dbReference type="NCBI Taxonomy" id="1873777"/>
    <lineage>
        <taxon>Viruses</taxon>
        <taxon>Duplodnaviria</taxon>
        <taxon>Heunggongvirae</taxon>
        <taxon>Uroviricota</taxon>
        <taxon>Caudoviricetes</taxon>
        <taxon>Arquatrovirinae</taxon>
        <taxon>Likavirus</taxon>
        <taxon>Likavirus nanodon</taxon>
    </lineage>
</organism>
<dbReference type="Proteomes" id="UP000202682">
    <property type="component" value="Segment"/>
</dbReference>
<feature type="region of interest" description="Disordered" evidence="4">
    <location>
        <begin position="1"/>
        <end position="22"/>
    </location>
</feature>
<keyword evidence="3" id="KW-0862">Zinc</keyword>
<dbReference type="OrthoDB" id="20134at10239"/>
<dbReference type="Gene3D" id="3.90.580.10">
    <property type="entry name" value="Zinc finger, CHC2-type domain"/>
    <property type="match status" value="1"/>
</dbReference>
<evidence type="ECO:0000256" key="2">
    <source>
        <dbReference type="ARBA" id="ARBA00022771"/>
    </source>
</evidence>
<dbReference type="InterPro" id="IPR036977">
    <property type="entry name" value="DNA_primase_Znf_CHC2"/>
</dbReference>
<feature type="compositionally biased region" description="Low complexity" evidence="4">
    <location>
        <begin position="115"/>
        <end position="124"/>
    </location>
</feature>
<dbReference type="InterPro" id="IPR002694">
    <property type="entry name" value="Znf_CHC2"/>
</dbReference>
<dbReference type="SMART" id="SM00400">
    <property type="entry name" value="ZnF_CHCC"/>
    <property type="match status" value="1"/>
</dbReference>
<reference evidence="7" key="1">
    <citation type="submission" date="2016-05" db="EMBL/GenBank/DDBJ databases">
        <authorList>
            <person name="Adebesin M.O."/>
            <person name="Ahama K."/>
            <person name="Alekasir E.M.M."/>
            <person name="Ali S."/>
            <person name="Aligholizadeh E."/>
            <person name="Allison J.M."/>
            <person name="Alzaher A."/>
            <person name="Andaya C.D."/>
            <person name="Asfaw S."/>
            <person name="Bansal N."/>
            <person name="Beauchard M.A."/>
            <person name="Betancourt K.A."/>
            <person name="Bhatia B."/>
            <person name="Boretti N.A."/>
            <person name="Brondi J.N."/>
            <person name="Byrd C.E."/>
            <person name="Cao A."/>
            <person name="Cardosa E.A."/>
            <person name="Carter A."/>
            <person name="Chen S."/>
            <person name="Chen Y."/>
            <person name="Clara Vega K."/>
            <person name="Cobuzzi M."/>
            <person name="Conn O.L."/>
            <person name="Crosby I.A."/>
            <person name="Daly S.B."/>
            <person name="DePaz I.X."/>
            <person name="Dhaurali S."/>
            <person name="Dowdy K.M."/>
            <person name="Edokobi N.B."/>
            <person name="Ekanayake A.B."/>
            <person name="Ekekwe S.O."/>
            <person name="Emond M.A."/>
            <person name="Endres L."/>
            <person name="Eng S."/>
            <person name="Felkoski S.A."/>
            <person name="Gant C.D."/>
            <person name="Gaskin B."/>
            <person name="Gondal S."/>
            <person name="Gutmann J."/>
            <person name="Ha T.-A."/>
            <person name="Habteyes H."/>
            <person name="Hariri O."/>
            <person name="Healey R.M."/>
            <person name="Heins J.L."/>
            <person name="Henderson A.L."/>
            <person name="Hernandez F.M.D."/>
            <person name="Hoang P.T."/>
            <person name="Hope K.T."/>
            <person name="Husna A."/>
            <person name="Hussain A."/>
            <person name="Imani O."/>
            <person name="Jackson N.L."/>
            <person name="Jacob V.M."/>
            <person name="Kang C."/>
            <person name="Kantov R.M."/>
            <person name="Kavuru S."/>
            <person name="Kerr M.S.-J.E."/>
            <person name="Khan O.A."/>
            <person name="Khan T.M."/>
            <person name="King T."/>
            <person name="Kulkarni R."/>
            <person name="Li A."/>
            <person name="Maczka C."/>
            <person name="Maisonet E."/>
            <person name="Majethia P.M."/>
            <person name="Malik D.A."/>
            <person name="Mariam A."/>
            <person name="Marquess E.B."/>
            <person name="Mattison J."/>
            <person name="McDonald N."/>
            <person name="Mehr S."/>
            <person name="Mengers S.R."/>
            <person name="Michaels D.P."/>
            <person name="Mondal S."/>
            <person name="Monney de Bebohi F."/>
            <person name="Nakhleh S.I."/>
            <person name="Ndubuizu N.C."/>
            <person name="Nguyen A.H."/>
            <person name="Nguyen K.M."/>
            <person name="Nguyen M.T."/>
            <person name="Nicholas M.L."/>
            <person name="Nimalan J.P."/>
            <person name="O'Connell R.A."/>
            <person name="Odoi E."/>
            <person name="Ojo L."/>
            <person name="Okoye A.E."/>
            <person name="Olateru-Olagbegi O."/>
            <person name="Osei K.V."/>
            <person name="Osei-Tutu A."/>
            <person name="Palilla A.M."/>
            <person name="Pancholi S."/>
            <person name="Park J.H.M."/>
            <person name="Patel K."/>
            <person name="Patel P."/>
            <person name="Pennington E."/>
            <person name="Peterson R.E."/>
            <person name="Pon J."/>
            <person name="Pourkarim H."/>
            <person name="Reed M.L."/>
            <person name="Rottman V."/>
            <person name="Salazar J."/>
            <person name="Samet S."/>
            <person name="Sendze O."/>
            <person name="Stelmack M.A."/>
            <person name="Stinnett R."/>
            <person name="Tchouaga A.L.N."/>
            <person name="Thompson E.M."/>
            <person name="Tran N.G."/>
            <person name="Truong T."/>
            <person name="Udo J.A."/>
            <person name="Verona L.T."/>
            <person name="Vu T.-Q."/>
            <person name="Wade J."/>
            <person name="Wang N.Q."/>
            <person name="Waters Z.M."/>
            <person name="Wellman R.J."/>
            <person name="Woldegabreal S."/>
            <person name="Yee A.C."/>
            <person name="Yirefu M."/>
            <person name="Zahangir S."/>
            <person name="Zhai Y."/>
            <person name="Devine C.L."/>
            <person name="Liao K."/>
            <person name="Prasad P.K."/>
            <person name="Ruthenberg K.J."/>
            <person name="Shonk J.A."/>
            <person name="Way M."/>
            <person name="Yousufi H.K."/>
            <person name="Cao L."/>
            <person name="Fox J."/>
            <person name="Hobbs E."/>
            <person name="Kilic S."/>
            <person name="Nunn R."/>
            <person name="Patel R."/>
            <person name="Rubenstein M."/>
            <person name="Erill I."/>
            <person name="Caruso S.M."/>
            <person name="Hughes L.E."/>
            <person name="Garlena R.A."/>
            <person name="Russell D.A."/>
            <person name="Pope W.H."/>
            <person name="Jacobs-Sera D."/>
            <person name="Hendrix R.W."/>
            <person name="Hatfull G.F."/>
        </authorList>
    </citation>
    <scope>NUCLEOTIDE SEQUENCE [LARGE SCALE GENOMIC DNA]</scope>
</reference>
<dbReference type="GO" id="GO:0003899">
    <property type="term" value="F:DNA-directed RNA polymerase activity"/>
    <property type="evidence" value="ECO:0007669"/>
    <property type="project" value="InterPro"/>
</dbReference>
<dbReference type="GO" id="GO:0003677">
    <property type="term" value="F:DNA binding"/>
    <property type="evidence" value="ECO:0007669"/>
    <property type="project" value="InterPro"/>
</dbReference>
<name>A0A1B1PA48_9CAUD</name>